<sequence>MTCEFKPLSWLIFIAFLATTLSQTLIEQKSIENDLSNDLQIQAMMRQLRRFKRAPRKGFGKVERLPTVLFLRQEDFDSAISLSGKHENIPYRSNRRKRTFCPILDYSIVPVVVLPINGTGKCVLSADQASHYCGDTQGLVNAPPFPPLEAGKCHISEKSGREICWPRYENLDTSCTDVGSGMVSAPAVKHASVRAMAFVPPDNLRRLIRQYFRQQGIPIPKNITFSPNSFLFVRYECEYGYEFVDEVNSMFCINRQWVMTPPKCRGKGLCEIDNGGCSHSCLSIEDKDVECHCPKGMILDADQKTCIKSIIIEPIPKKLCRILSSCSCLAIDENQFSCTCPRGEKCLLLRGRPKIYIDPAAPYEVIPGGNLNITCSAVSYPFPQIFWQRGDETVDVAPAKPGTVRSEQILIIKELYKNTQFTCHASNPIGKAERTIEVIVTGPGSAPVIRGVDAGRTSVYVKWDPPLIVNRPVVSYTVYYTNNGQQPIKNWKKIIVEEPTRDVTIHELRPNTQYFIRLRANDNLGPGRIANPISLHTRRPGAARPQLYIPEGERMQIAPLTAFKIGCNVTRGDPLPSVAWHSRSRPIYKPQKKKFITMQHGGLYENTNFSCVAENEAGRTTKRVQVIVTGPTAPERIRYQIDGNNVDLQWEPPRILNAPMKDYEIIYTDDPELPEEQWNSILVGGPSNQSFRIPHLKEKTDYTFKIRGINDLGPGLSSSKFTLTTWLAARPPVVTIMPNDILTEHPSINELVFECNAVGVPKPKILWQWNGNLIEDGKDEFRIYDVTPPDAQDSSSSKLIAEQTNRAGVIICNAINEHGTDEKRTEVRILGPGSPPQDIQTASTPNGFKVSWKPPKYPNGKITNYIIYYTKNPDDDLGEWERISVNGDTDETAIKVNDEETPYNIRIQAATKDGVGIISEAYDVTTGKKPIPLFVNLLIISPKVDERDEETIVEPLQPIRFKCLAEGRPSPQIFYSWLPFNESGSGQEPVHIPAYSDHEVPHRYHSIEVDSNTASRRALMCKARNSDGTAEDRHVFNVIMSITVFMNLEPGSPPESVAAIIDPDNRVTISWEPPKYPNGLITGYKVFLTDDPNLPMDKWKTSTISGDDPRIIFNRGDLEPETPYFFKIAALGPHGQVDSPQEVLPVIQSDNSIDVTWTGPSVPNGQIKASFHFFYPIPSDQIAYNIYFTPIDDDTSDDAYKQWEKNIVLTNNISGNARIDKEIYNILPNRDYKIRISATNDQSEGPASDPITFTTGSGETAPVITLEPPDNPTNVTPRGSVSVHCSASGEPRPTLMWIIGTDQDVMRSADLLLTDLRKDVVATCRAENKAGRVQEVLQIIVSGPGTPPNEIVALPMANQQVNVEWTTPDNPNGRIMGYIIHYGEVPEGENEPVEWRKIDLPGEDVQQHRITNLKPKSIYAFKVQAISDRGPGVESDPIKIKTLPLAPTSVKPPNINVHDNNTVAVKFEAPHDPEDPSKPIKEYVIHYTEDDPTSDDAVWRELMWLEPDDDFAVNIPIDGENFKPDTKYAIKVVPRGEIDGPPSEPIVFQTGDGVIPPEKPVVNVDVPDNVIRVPAGTDYTVSCSSNGFPSPNIFWIDHKGKILSDGPMLRLQDVKETVKAKCVAENRGGRQETDFEVFVAGPGNAPGNIRLSTERPRMIFVEWDPPTIPNGNIVRYIIYYTPLDDQNIVYQIGQVPKKPIAEWMTYHKDKEPLTFANQSAHLTDFVEPDTAYAIVIQAVNSDGPGPYSEQHTIRTMSRAREGPPENLRVEPDGPDSANVEWNRPAITDQLPIGYELYYIKADAKIWEDDLASIGDWDMIPITEVDGDDLHYKIDDLLEADTEYVFKIRAVFPDGPGVFSIACIMKTLPEGNAPYIMTSSGDHGVEGTSNIKILPGSSFEVFCNATGSPKPTVKWIRAGSVPIDPSWVEADESHTKWTLKVSNISEDTSFICLAQSPLGQANWTFIVHIDKNLPPSWKDDFVFARNENGEVVLHFTENLPDFLKEPNNWIVYWTENPSQPLHEWNKIPSDKRPLDRIVVSEMEPGTKYYLLVEQPDENIKTAVFSTMTPKAASDIRVGTNLNGETVVDFKPAVAAEPVKKYIIKYWPEDDPTAVRYTETPKDITDQIIVTGLLPDVDYNFMVTAKFEEGDNLPSEPVKIRTPSGDIKCDCAHACKFEEDDDGVVTPPAFTTDTRDPEQISRLTTDISKEVAQTMKYKPGTTDIETLPTDYLGRTISFDGKPLSTDIMGRIVGEHASPLPTNAMGQIIYVPTEPASVIYPTDEMGRYVFPIVGPDGKELSKNSAGETIDQLGRIIEKNEEGFPLGPDGIILKKNTKGEWVYPILGKDGEPLPTDLNLRPIYPIVGQDQILFSRNEQGLNVDNEGNIIPTDIAGRPVSIDGSPYPTDKEHRFIIAQDEEAILIIPTDDLGRKIYPVAFPNGEILPTDESGRHIDENGDPIPTDDFGLPISEDGKILNTDSQGRFVYKSLKKPVHPIFAPGGKLLPTTKGMMLGPDGEPIPTNVAGFPVDNKGRPFPSDASGNIIYPAKGLDAEPLPTDKSGKPVHPILGPNGQELPTGKEGLVLGPDGEPIPTNIAGFPVDNKGRPFPSDASGNIIYPAKGLDAEPLPTDKSGKPVHPILGPNGQELPTGKEGLVLGPDGEPIPTNIAGFPVDNKGRPFPSDASGNIIYPAKGLDAEPLPTDKNGEPIPTNIAGFPVDNKGRPFPSDASGNIIYPAKGLDAEPLPTDKSGKPVHPILGPDGQELPTGKEGLVLGPDGEPIPTNIAGFPVDNKGRPFPSDASGNIIYPAKGLDAEPLPTDKSGKPVHPILGPDGQELPTGKEGLVLGPDGEPIPTNIAGFPVDNKGRPFPSDTSGNIIYPAKGLDAEPLPTDKSGKPVHPILGPDGQELPTGREGLVLGPDGEPIPTNIAGFPVDNKGRPFPSDARGNIIYPAKGLDAEPLPTDKNGKPVHPILGPDGQELPTGQEGLVLGPDGEPIPTNIAGFPVDNKGRPFPSDASGNIIYPAKGLDAEPLPTDKSGKPVYPVVGSNGKRLPTNSYGYVVGPDGRPIPTNIAGIPVDEKGIFFSTDKSRNFIRHGGGSYGENFPTDAYGRAIRPIIGPDGFILPTSSDGLSFGPDGNLIPTDTSGWPLDENGVAMPTDVFGNIIYPFRGPDGLLLPTDGNGKPIYPVFDAHGKILPTDEQGNRIGIDGKPIPTNIAGKPIGPDSSPLPIDEAGHIVMLETEKTTFAPPTDQYGHIIIPIVDSDGIPLIKNDEGQFLSKDGIIIEYDDNNHPVGPGKQPLKKDFHGNYIYPDVDKDGKLYPTNLYSMPIYPVVDLYGNAFPTNKDGLVLDFDGYALPTNMYGKPVGPDSSPLPTDKLGRIVYEKRMNLTTALPTDLNGHIIYTIIDSSGRLLPTSESGKILDEDGRLHKDKFGRPLGPDGHILPTDDQGRYILPFLIPSSTTETIFKTTYDKWYPLSTNSDGLFVDASGKIMPTDAQRQPIGRDGSPLPVDRYGNFIYPADILTEISKPPIVTSPSGERLPTNNFGEALQPDGQPFHTDGRGIPLSPAGKSLPTDEKGNFIYRIMTTIATVLGIIGPDGNLLPADANGNIYYGGKKIEINENGEPLGPDGNILPTDEYNNYIYPIASPDSEIRPKDINQRPIFKVLGIDGELLPTNEYGNALVEGKVIPTDRAGRPLGPDGLALPTDSLGRAVHPYLKSIKCSTKFGVMDIAIVVNAASLDENDFMVVKRLVRKLIDEYFDLAPDMTRMALIKYGEAAEVPVTLGGYQDKNELLNELNLMQKNYTKERSRIRVGFNAAQQQFITFGRSSAGKLIIFITNGDDIYPEDKFDSAISNLFLLLIGNKKFEEEINEKINAYLLVDKWQELLAKAVADKIEQECWANRFVMPVIRIPIKILPKTATLAQSVFLTDAYGHITYPIKDTDGQLLPTDTMGSPLNRLGEKIEYDEVGNPLGPDGKILHKDEQGNFVYPAIDNFGRLLPTDENGRAVYPIANKDGLLLPTNELGIAVDDAGYPIPTNAAGRPISPDGSLLPFGEDGNIIFAEQATEKIAPTDVTGRIISIVWPDKKLLSTDASGYYVDNLGRRINMDEQGRPIGPNGIVLPTHDQMFVHPQLDKWGKPLPTDINGKPIYMIIDAKDLPLSNVSEGLTVDQIGAPISTDEAGRPLGPSGSVLPTNADGDYILTKAEETKCDKIDSKANIVFLIESTDAMISEIDRIKMFLHGFIAENLDLKRAKIGIVTYGETVEINIDIGNYKNMDELLESLKMIQPIGGTSEGNEHAIRTALHLLLEKHSDETGELIIYLHKTPISEEAKPIIQHLQHTMFIDIDHTELLKIKSERLKYKVCHSLNKKKEAQKLEPHVGPDGQIYTPSTLVGMDGLPLSTNAYGKIIDPREDIIATNSASQPIGPYGDVLPTDASGNLIYSTFSSYDYHVPTDEYGKQVYPVEGPYGQLLHTDSSEILGLNGLPLATDSSGRSIGHDGSPLPIGSQGRFVILEKKEPKISPTDKNGHIIIPLIGPDEELLPTDTQGHFLDLNHRPVPTNEMGIPIGPDGNILPTDKNGNYRYPQLASDGQPLPTDIHGKPVYPVVDADGELLPTDEAGAAIGLDGMPIPTDNSGRPIGEDGSILPMDPYGRISLQVISTPKILPTDDRGHIVTPVADLHGHIFPTDSNGLFIDPQGKVVPTNQDGQPTGPDGQVLPTNELGYFVYPALISDDQLLPTNLYGKPVYSIKDSEGKFLPTDSTGAVITRDGRPIPTDIAGHPISSNGFPFPSDSSGYFVITEEELKKIPSIDKEKIHTTSFTIIGPDDSPLLTDANGQIIDPQGKLVPTNAAGQPIGSEGKVLPTDGSGNYIYQSTAAGPTDVYGKPVDGDMRTSAKSLYCTVKSNVDLLILFDASNNIRVVDYRIMKELISTDLMQKIRETRRMKGKAFLGNALREAIGEFLISGTNRIPKVVLIFSNGKSSDEAVARARMLRDDIGAIIYVVNVGNQQDTNENLAIVGENNAHRVKQVEEWRGMDFEMLGPIADELCQLLPQLSDDDDQFTWPVRKTTLASGRTTPARICTKINYQIMKIFACSKSVLLFQADIMFVLDSSENFSPAEYAQLKEGINTLIDETFDLAPDVVRVGFVEYSDRASVPIALGHYEDKIQLLTDISKSEKLDGIAIVLKGGNAAIAAEDLRNKHGIEVFALAVNASREAVKMLHRLVGEEWAHQRLIQIPSVNSIHGNDLVRIGRTLCGFIEPAGATIVPFDAESHKTTKRQVDYRRGETANISPEIPLSSVVLHQTPLCKDGFLRPYQVTIIVDATSRSPENDFKMVLNHISAFLQSRFSVESGRMQLNLIAVDSNGTTFKEGNFGVDTIDNKFKALQQTSDEVMPSVEFARYDFGHRIIAISVRLPASELLKNMAEGSATRVIHFSDWSVGSELFNSWLAHAICGYVTSSTAKKMKITPSTFFKKTAAKPKDAEPTNIEVTPLNPTSFSVSWTCCTNKKTNYTVLYTPDPTLSKSKWRKIGASCRDSFGKTIANLPSDTRYTICVQTATTAANDSIEIDLGKCDFVELNKDTTPVPEYTAVDPSAEPCRCLCGDDGKAVIQPTCADVINPFRPISTLPPAEEGECPCMVPPHSGRCSFGYFYNAGWCYDINECQQQNGGCSHGCINTPGDFYCACPPGMMRDPVNPKACINIAGSFDRIAELLGRYLNANREGASGKAIDADSGKYKAIVKSSDDKAISFEWSVMPTVVRRALKWLF</sequence>
<dbReference type="SUPFAM" id="SSF48726">
    <property type="entry name" value="Immunoglobulin"/>
    <property type="match status" value="5"/>
</dbReference>
<dbReference type="CDD" id="cd00063">
    <property type="entry name" value="FN3"/>
    <property type="match status" value="11"/>
</dbReference>
<dbReference type="InterPro" id="IPR003598">
    <property type="entry name" value="Ig_sub2"/>
</dbReference>
<evidence type="ECO:0000313" key="9">
    <source>
        <dbReference type="Proteomes" id="UP000038040"/>
    </source>
</evidence>
<reference evidence="8 10" key="2">
    <citation type="submission" date="2018-11" db="EMBL/GenBank/DDBJ databases">
        <authorList>
            <consortium name="Pathogen Informatics"/>
        </authorList>
    </citation>
    <scope>NUCLEOTIDE SEQUENCE [LARGE SCALE GENOMIC DNA]</scope>
</reference>
<dbReference type="InterPro" id="IPR013783">
    <property type="entry name" value="Ig-like_fold"/>
</dbReference>
<dbReference type="PROSITE" id="PS50853">
    <property type="entry name" value="FN3"/>
    <property type="match status" value="10"/>
</dbReference>
<evidence type="ECO:0000313" key="10">
    <source>
        <dbReference type="Proteomes" id="UP000274756"/>
    </source>
</evidence>
<protein>
    <submittedName>
        <fullName evidence="11">Ig-like domain-containing protein</fullName>
    </submittedName>
</protein>
<dbReference type="OrthoDB" id="10253954at2759"/>
<dbReference type="SMART" id="SM00179">
    <property type="entry name" value="EGF_CA"/>
    <property type="match status" value="1"/>
</dbReference>
<feature type="domain" description="Fibronectin type-III" evidence="7">
    <location>
        <begin position="5480"/>
        <end position="5577"/>
    </location>
</feature>
<dbReference type="PROSITE" id="PS50835">
    <property type="entry name" value="IG_LIKE"/>
    <property type="match status" value="7"/>
</dbReference>
<dbReference type="Gene3D" id="3.40.50.410">
    <property type="entry name" value="von Willebrand factor, type A domain"/>
    <property type="match status" value="4"/>
</dbReference>
<dbReference type="Pfam" id="PF14670">
    <property type="entry name" value="FXa_inhibition"/>
    <property type="match status" value="1"/>
</dbReference>
<feature type="domain" description="Ig-like" evidence="6">
    <location>
        <begin position="731"/>
        <end position="828"/>
    </location>
</feature>
<dbReference type="SUPFAM" id="SSF49265">
    <property type="entry name" value="Fibronectin type III"/>
    <property type="match status" value="7"/>
</dbReference>
<feature type="domain" description="Fibronectin type-III" evidence="7">
    <location>
        <begin position="630"/>
        <end position="728"/>
    </location>
</feature>
<feature type="domain" description="Fibronectin type-III" evidence="7">
    <location>
        <begin position="832"/>
        <end position="929"/>
    </location>
</feature>
<evidence type="ECO:0000256" key="1">
    <source>
        <dbReference type="ARBA" id="ARBA00004239"/>
    </source>
</evidence>
<dbReference type="SMART" id="SM00060">
    <property type="entry name" value="FN3"/>
    <property type="match status" value="11"/>
</dbReference>
<reference evidence="11" key="1">
    <citation type="submission" date="2016-04" db="UniProtKB">
        <authorList>
            <consortium name="WormBaseParasite"/>
        </authorList>
    </citation>
    <scope>IDENTIFICATION</scope>
</reference>
<evidence type="ECO:0000313" key="11">
    <source>
        <dbReference type="WBParaSite" id="DME_0000897101-mRNA-1"/>
    </source>
</evidence>
<dbReference type="SUPFAM" id="SSF53300">
    <property type="entry name" value="vWA-like"/>
    <property type="match status" value="4"/>
</dbReference>
<dbReference type="InterPro" id="IPR013151">
    <property type="entry name" value="Immunoglobulin_dom"/>
</dbReference>
<feature type="region of interest" description="Disordered" evidence="3">
    <location>
        <begin position="1268"/>
        <end position="1287"/>
    </location>
</feature>
<evidence type="ECO:0000256" key="3">
    <source>
        <dbReference type="SAM" id="MobiDB-lite"/>
    </source>
</evidence>
<feature type="domain" description="Ig-like" evidence="6">
    <location>
        <begin position="1262"/>
        <end position="1342"/>
    </location>
</feature>
<dbReference type="CDD" id="cd00054">
    <property type="entry name" value="EGF_CA"/>
    <property type="match status" value="1"/>
</dbReference>
<evidence type="ECO:0000256" key="4">
    <source>
        <dbReference type="SAM" id="SignalP"/>
    </source>
</evidence>
<dbReference type="CDD" id="cd00198">
    <property type="entry name" value="vWFA"/>
    <property type="match status" value="1"/>
</dbReference>
<keyword evidence="4" id="KW-0732">Signal</keyword>
<dbReference type="PANTHER" id="PTHR31460">
    <property type="match status" value="1"/>
</dbReference>
<accession>A0A0N4UMA7</accession>
<gene>
    <name evidence="8" type="ORF">DME_LOCUS10522</name>
</gene>
<dbReference type="InterPro" id="IPR002035">
    <property type="entry name" value="VWF_A"/>
</dbReference>
<feature type="domain" description="Fibronectin type-III" evidence="7">
    <location>
        <begin position="1053"/>
        <end position="1152"/>
    </location>
</feature>
<feature type="domain" description="Fibronectin type-III" evidence="7">
    <location>
        <begin position="1347"/>
        <end position="1445"/>
    </location>
</feature>
<dbReference type="Pfam" id="PF00041">
    <property type="entry name" value="fn3"/>
    <property type="match status" value="8"/>
</dbReference>
<feature type="domain" description="VWFA" evidence="5">
    <location>
        <begin position="3727"/>
        <end position="3859"/>
    </location>
</feature>
<feature type="chain" id="PRO_5041042879" evidence="4">
    <location>
        <begin position="23"/>
        <end position="5763"/>
    </location>
</feature>
<dbReference type="Gene3D" id="2.60.40.10">
    <property type="entry name" value="Immunoglobulins"/>
    <property type="match status" value="17"/>
</dbReference>
<dbReference type="InterPro" id="IPR003599">
    <property type="entry name" value="Ig_sub"/>
</dbReference>
<feature type="domain" description="VWFA" evidence="5">
    <location>
        <begin position="5101"/>
        <end position="5171"/>
    </location>
</feature>
<dbReference type="InterPro" id="IPR003961">
    <property type="entry name" value="FN3_dom"/>
</dbReference>
<feature type="domain" description="Ig-like" evidence="6">
    <location>
        <begin position="1560"/>
        <end position="1638"/>
    </location>
</feature>
<evidence type="ECO:0000313" key="8">
    <source>
        <dbReference type="EMBL" id="VDN60549.1"/>
    </source>
</evidence>
<dbReference type="Gene3D" id="2.10.25.10">
    <property type="entry name" value="Laminin"/>
    <property type="match status" value="2"/>
</dbReference>
<dbReference type="PROSITE" id="PS01187">
    <property type="entry name" value="EGF_CA"/>
    <property type="match status" value="1"/>
</dbReference>
<feature type="compositionally biased region" description="Polar residues" evidence="3">
    <location>
        <begin position="1272"/>
        <end position="1285"/>
    </location>
</feature>
<keyword evidence="2" id="KW-1015">Disulfide bond</keyword>
<feature type="domain" description="Fibronectin type-III" evidence="7">
    <location>
        <begin position="1763"/>
        <end position="1869"/>
    </location>
</feature>
<dbReference type="CDD" id="cd00033">
    <property type="entry name" value="CCP"/>
    <property type="match status" value="1"/>
</dbReference>
<feature type="domain" description="Fibronectin type-III" evidence="7">
    <location>
        <begin position="1446"/>
        <end position="1553"/>
    </location>
</feature>
<name>A0A0N4UMA7_DRAME</name>
<dbReference type="InterPro" id="IPR001881">
    <property type="entry name" value="EGF-like_Ca-bd_dom"/>
</dbReference>
<evidence type="ECO:0000256" key="2">
    <source>
        <dbReference type="ARBA" id="ARBA00023157"/>
    </source>
</evidence>
<evidence type="ECO:0000259" key="6">
    <source>
        <dbReference type="PROSITE" id="PS50835"/>
    </source>
</evidence>
<dbReference type="InterPro" id="IPR036465">
    <property type="entry name" value="vWFA_dom_sf"/>
</dbReference>
<dbReference type="InterPro" id="IPR000742">
    <property type="entry name" value="EGF"/>
</dbReference>
<dbReference type="PANTHER" id="PTHR31460:SF3">
    <property type="entry name" value="MESOCENTIN"/>
    <property type="match status" value="1"/>
</dbReference>
<dbReference type="SMART" id="SM00408">
    <property type="entry name" value="IGc2"/>
    <property type="match status" value="4"/>
</dbReference>
<evidence type="ECO:0000259" key="5">
    <source>
        <dbReference type="PROSITE" id="PS50234"/>
    </source>
</evidence>
<feature type="domain" description="Ig-like" evidence="6">
    <location>
        <begin position="1873"/>
        <end position="1955"/>
    </location>
</feature>
<feature type="signal peptide" evidence="4">
    <location>
        <begin position="1"/>
        <end position="22"/>
    </location>
</feature>
<organism evidence="9 11">
    <name type="scientific">Dracunculus medinensis</name>
    <name type="common">Guinea worm</name>
    <dbReference type="NCBI Taxonomy" id="318479"/>
    <lineage>
        <taxon>Eukaryota</taxon>
        <taxon>Metazoa</taxon>
        <taxon>Ecdysozoa</taxon>
        <taxon>Nematoda</taxon>
        <taxon>Chromadorea</taxon>
        <taxon>Rhabditida</taxon>
        <taxon>Spirurina</taxon>
        <taxon>Dracunculoidea</taxon>
        <taxon>Dracunculidae</taxon>
        <taxon>Dracunculus</taxon>
    </lineage>
</organism>
<dbReference type="InterPro" id="IPR000436">
    <property type="entry name" value="Sushi_SCR_CCP_dom"/>
</dbReference>
<dbReference type="SMART" id="SM00327">
    <property type="entry name" value="VWA"/>
    <property type="match status" value="4"/>
</dbReference>
<dbReference type="GO" id="GO:0005509">
    <property type="term" value="F:calcium ion binding"/>
    <property type="evidence" value="ECO:0007669"/>
    <property type="project" value="InterPro"/>
</dbReference>
<dbReference type="InterPro" id="IPR053224">
    <property type="entry name" value="Sensory_adhesion_molecule"/>
</dbReference>
<dbReference type="SMART" id="SM00409">
    <property type="entry name" value="IG"/>
    <property type="match status" value="5"/>
</dbReference>
<feature type="domain" description="Ig-like" evidence="6">
    <location>
        <begin position="942"/>
        <end position="1037"/>
    </location>
</feature>
<feature type="domain" description="Fibronectin type-III" evidence="7">
    <location>
        <begin position="1645"/>
        <end position="1758"/>
    </location>
</feature>
<feature type="domain" description="VWFA" evidence="5">
    <location>
        <begin position="4215"/>
        <end position="4351"/>
    </location>
</feature>
<dbReference type="SUPFAM" id="SSF57196">
    <property type="entry name" value="EGF/Laminin"/>
    <property type="match status" value="2"/>
</dbReference>
<feature type="domain" description="Ig-like" evidence="6">
    <location>
        <begin position="353"/>
        <end position="441"/>
    </location>
</feature>
<dbReference type="GO" id="GO:0005576">
    <property type="term" value="C:extracellular region"/>
    <property type="evidence" value="ECO:0007669"/>
    <property type="project" value="UniProtKB-SubCell"/>
</dbReference>
<dbReference type="Proteomes" id="UP000038040">
    <property type="component" value="Unplaced"/>
</dbReference>
<dbReference type="SMART" id="SM00181">
    <property type="entry name" value="EGF"/>
    <property type="match status" value="2"/>
</dbReference>
<dbReference type="EMBL" id="UYYG01001222">
    <property type="protein sequence ID" value="VDN60549.1"/>
    <property type="molecule type" value="Genomic_DNA"/>
</dbReference>
<dbReference type="PROSITE" id="PS50234">
    <property type="entry name" value="VWFA"/>
    <property type="match status" value="4"/>
</dbReference>
<dbReference type="Pfam" id="PF00092">
    <property type="entry name" value="VWA"/>
    <property type="match status" value="4"/>
</dbReference>
<feature type="domain" description="VWFA" evidence="5">
    <location>
        <begin position="4930"/>
        <end position="5044"/>
    </location>
</feature>
<dbReference type="InterPro" id="IPR007110">
    <property type="entry name" value="Ig-like_dom"/>
</dbReference>
<comment type="subcellular location">
    <subcellularLocation>
        <location evidence="1">Secreted</location>
        <location evidence="1">Extracellular space</location>
    </subcellularLocation>
</comment>
<dbReference type="InterPro" id="IPR036179">
    <property type="entry name" value="Ig-like_dom_sf"/>
</dbReference>
<dbReference type="WBParaSite" id="DME_0000897101-mRNA-1">
    <property type="protein sequence ID" value="DME_0000897101-mRNA-1"/>
    <property type="gene ID" value="DME_0000897101"/>
</dbReference>
<dbReference type="InterPro" id="IPR018097">
    <property type="entry name" value="EGF_Ca-bd_CS"/>
</dbReference>
<dbReference type="STRING" id="318479.A0A0N4UMA7"/>
<dbReference type="InterPro" id="IPR036116">
    <property type="entry name" value="FN3_sf"/>
</dbReference>
<feature type="domain" description="Fibronectin type-III" evidence="7">
    <location>
        <begin position="443"/>
        <end position="540"/>
    </location>
</feature>
<evidence type="ECO:0000259" key="7">
    <source>
        <dbReference type="PROSITE" id="PS50853"/>
    </source>
</evidence>
<feature type="domain" description="Ig-like" evidence="6">
    <location>
        <begin position="532"/>
        <end position="629"/>
    </location>
</feature>
<dbReference type="Proteomes" id="UP000274756">
    <property type="component" value="Unassembled WGS sequence"/>
</dbReference>
<keyword evidence="10" id="KW-1185">Reference proteome</keyword>
<dbReference type="Pfam" id="PF00047">
    <property type="entry name" value="ig"/>
    <property type="match status" value="2"/>
</dbReference>
<feature type="domain" description="Fibronectin type-III" evidence="7">
    <location>
        <begin position="2070"/>
        <end position="2163"/>
    </location>
</feature>
<proteinExistence type="predicted"/>